<gene>
    <name evidence="3" type="ORF">C446_06780</name>
</gene>
<feature type="compositionally biased region" description="Pro residues" evidence="1">
    <location>
        <begin position="57"/>
        <end position="67"/>
    </location>
</feature>
<feature type="region of interest" description="Disordered" evidence="1">
    <location>
        <begin position="55"/>
        <end position="92"/>
    </location>
</feature>
<accession>M0M571</accession>
<dbReference type="eggNOG" id="arCOG06018">
    <property type="taxonomic scope" value="Archaea"/>
</dbReference>
<dbReference type="AlphaFoldDB" id="M0M571"/>
<feature type="transmembrane region" description="Helical" evidence="2">
    <location>
        <begin position="262"/>
        <end position="286"/>
    </location>
</feature>
<organism evidence="3 4">
    <name type="scientific">Halobiforma nitratireducens JCM 10879</name>
    <dbReference type="NCBI Taxonomy" id="1227454"/>
    <lineage>
        <taxon>Archaea</taxon>
        <taxon>Methanobacteriati</taxon>
        <taxon>Methanobacteriota</taxon>
        <taxon>Stenosarchaea group</taxon>
        <taxon>Halobacteria</taxon>
        <taxon>Halobacteriales</taxon>
        <taxon>Natrialbaceae</taxon>
        <taxon>Halobiforma</taxon>
    </lineage>
</organism>
<evidence type="ECO:0000256" key="2">
    <source>
        <dbReference type="SAM" id="Phobius"/>
    </source>
</evidence>
<comment type="caution">
    <text evidence="3">The sequence shown here is derived from an EMBL/GenBank/DDBJ whole genome shotgun (WGS) entry which is preliminary data.</text>
</comment>
<evidence type="ECO:0000313" key="4">
    <source>
        <dbReference type="Proteomes" id="UP000011607"/>
    </source>
</evidence>
<feature type="transmembrane region" description="Helical" evidence="2">
    <location>
        <begin position="164"/>
        <end position="183"/>
    </location>
</feature>
<keyword evidence="2" id="KW-1133">Transmembrane helix</keyword>
<keyword evidence="2" id="KW-0812">Transmembrane</keyword>
<proteinExistence type="predicted"/>
<dbReference type="Proteomes" id="UP000011607">
    <property type="component" value="Unassembled WGS sequence"/>
</dbReference>
<keyword evidence="4" id="KW-1185">Reference proteome</keyword>
<keyword evidence="2" id="KW-0472">Membrane</keyword>
<dbReference type="STRING" id="1227454.C446_06780"/>
<protein>
    <recommendedName>
        <fullName evidence="5">DUF4013 domain-containing protein</fullName>
    </recommendedName>
</protein>
<reference evidence="3 4" key="1">
    <citation type="journal article" date="2014" name="PLoS Genet.">
        <title>Phylogenetically driven sequencing of extremely halophilic archaea reveals strategies for static and dynamic osmo-response.</title>
        <authorList>
            <person name="Becker E.A."/>
            <person name="Seitzer P.M."/>
            <person name="Tritt A."/>
            <person name="Larsen D."/>
            <person name="Krusor M."/>
            <person name="Yao A.I."/>
            <person name="Wu D."/>
            <person name="Madern D."/>
            <person name="Eisen J.A."/>
            <person name="Darling A.E."/>
            <person name="Facciotti M.T."/>
        </authorList>
    </citation>
    <scope>NUCLEOTIDE SEQUENCE [LARGE SCALE GENOMIC DNA]</scope>
    <source>
        <strain evidence="3 4">JCM 10879</strain>
    </source>
</reference>
<dbReference type="EMBL" id="AOMA01000070">
    <property type="protein sequence ID" value="EMA40861.1"/>
    <property type="molecule type" value="Genomic_DNA"/>
</dbReference>
<evidence type="ECO:0000256" key="1">
    <source>
        <dbReference type="SAM" id="MobiDB-lite"/>
    </source>
</evidence>
<feature type="transmembrane region" description="Helical" evidence="2">
    <location>
        <begin position="116"/>
        <end position="138"/>
    </location>
</feature>
<name>M0M571_9EURY</name>
<feature type="transmembrane region" description="Helical" evidence="2">
    <location>
        <begin position="233"/>
        <end position="256"/>
    </location>
</feature>
<sequence>MGRFGDLLSFLAVPLFATLLEIDAVRRAVAGTGRGFSIEFKFQFPSPLLDLWSFTDPPEPATGPPSPGLDGDGGGIGDSPGSPPAGSASGPGGDTVTVDLPYRAESIPLEAIGPDLLGWLLALLVGYTVFYSVVYAIYLGGMDRRLRNEPVAVADCVRSYTGRFLVYFAVVFGVFLLAVPILIAQPMLVLLALPVALVAMYLFYGVPFLFVTADASVRQAFRRSYRLGVAGGAYLRFGLWHFATVLLVSPVISVAVTGGGAAGFLLGSVVALPLSLVLTATTVSFFDELVDRDPNAFDESSGTGDRIDR</sequence>
<evidence type="ECO:0008006" key="5">
    <source>
        <dbReference type="Google" id="ProtNLM"/>
    </source>
</evidence>
<evidence type="ECO:0000313" key="3">
    <source>
        <dbReference type="EMBL" id="EMA40861.1"/>
    </source>
</evidence>
<feature type="transmembrane region" description="Helical" evidence="2">
    <location>
        <begin position="189"/>
        <end position="212"/>
    </location>
</feature>